<accession>A0A1X0JM35</accession>
<feature type="transmembrane region" description="Helical" evidence="2">
    <location>
        <begin position="97"/>
        <end position="120"/>
    </location>
</feature>
<proteinExistence type="predicted"/>
<keyword evidence="2" id="KW-1133">Transmembrane helix</keyword>
<name>A0A1X0JM35_9MYCO</name>
<feature type="transmembrane region" description="Helical" evidence="2">
    <location>
        <begin position="35"/>
        <end position="53"/>
    </location>
</feature>
<evidence type="ECO:0000313" key="3">
    <source>
        <dbReference type="EMBL" id="ORB63914.1"/>
    </source>
</evidence>
<keyword evidence="2" id="KW-0472">Membrane</keyword>
<feature type="transmembrane region" description="Helical" evidence="2">
    <location>
        <begin position="9"/>
        <end position="29"/>
    </location>
</feature>
<comment type="caution">
    <text evidence="3">The sequence shown here is derived from an EMBL/GenBank/DDBJ whole genome shotgun (WGS) entry which is preliminary data.</text>
</comment>
<evidence type="ECO:0000256" key="2">
    <source>
        <dbReference type="SAM" id="Phobius"/>
    </source>
</evidence>
<organism evidence="3 4">
    <name type="scientific">Mycolicibacterium tusciae</name>
    <dbReference type="NCBI Taxonomy" id="75922"/>
    <lineage>
        <taxon>Bacteria</taxon>
        <taxon>Bacillati</taxon>
        <taxon>Actinomycetota</taxon>
        <taxon>Actinomycetes</taxon>
        <taxon>Mycobacteriales</taxon>
        <taxon>Mycobacteriaceae</taxon>
        <taxon>Mycolicibacterium</taxon>
    </lineage>
</organism>
<gene>
    <name evidence="3" type="ORF">BST47_17940</name>
</gene>
<keyword evidence="2" id="KW-0812">Transmembrane</keyword>
<protein>
    <submittedName>
        <fullName evidence="3">Uncharacterized protein</fullName>
    </submittedName>
</protein>
<dbReference type="RefSeq" id="WP_083126923.1">
    <property type="nucleotide sequence ID" value="NZ_MVIM01000009.1"/>
</dbReference>
<reference evidence="3 4" key="1">
    <citation type="submission" date="2017-02" db="EMBL/GenBank/DDBJ databases">
        <title>The new phylogeny of genus Mycobacterium.</title>
        <authorList>
            <person name="Tortoli E."/>
            <person name="Trovato A."/>
            <person name="Cirillo D.M."/>
        </authorList>
    </citation>
    <scope>NUCLEOTIDE SEQUENCE [LARGE SCALE GENOMIC DNA]</scope>
    <source>
        <strain evidence="3 4">DSM 44338</strain>
    </source>
</reference>
<dbReference type="AlphaFoldDB" id="A0A1X0JM35"/>
<feature type="region of interest" description="Disordered" evidence="1">
    <location>
        <begin position="129"/>
        <end position="153"/>
    </location>
</feature>
<dbReference type="Proteomes" id="UP000192411">
    <property type="component" value="Unassembled WGS sequence"/>
</dbReference>
<dbReference type="STRING" id="75922.BST47_17940"/>
<evidence type="ECO:0000256" key="1">
    <source>
        <dbReference type="SAM" id="MobiDB-lite"/>
    </source>
</evidence>
<feature type="transmembrane region" description="Helical" evidence="2">
    <location>
        <begin position="65"/>
        <end position="91"/>
    </location>
</feature>
<dbReference type="EMBL" id="MVIM01000009">
    <property type="protein sequence ID" value="ORB63914.1"/>
    <property type="molecule type" value="Genomic_DNA"/>
</dbReference>
<evidence type="ECO:0000313" key="4">
    <source>
        <dbReference type="Proteomes" id="UP000192411"/>
    </source>
</evidence>
<sequence>MSRTNGRGIAVVGIVGAAGLATLVLVPGLRLGADAPWLGALVILAPTAALLAATGFRHYGLGRAVAVAAVVSVLAGGISWLVAVFTLVRALSGAGVGLAWAILLFLTPAVSVLGLGVLALRVVAERSAPGEPSDAVQKSAPSAEWDEWPTNLR</sequence>
<keyword evidence="4" id="KW-1185">Reference proteome</keyword>